<accession>A0A0D2NU95</accession>
<evidence type="ECO:0000313" key="2">
    <source>
        <dbReference type="EMBL" id="KJA22444.1"/>
    </source>
</evidence>
<keyword evidence="3" id="KW-1185">Reference proteome</keyword>
<dbReference type="Proteomes" id="UP000054270">
    <property type="component" value="Unassembled WGS sequence"/>
</dbReference>
<sequence length="120" mass="13094">MLAVSFPTCFSVTMHMLHARPALRLTPIISRGYARQPPVPDTNTPATASKSRTPTKHTKASGDVNDTGTESSEYDLVDTDPTSTTSPYDHPRTSGTQLRYGGKENIQNSETARQDGTRDK</sequence>
<name>A0A0D2NU95_HYPSF</name>
<feature type="region of interest" description="Disordered" evidence="1">
    <location>
        <begin position="33"/>
        <end position="120"/>
    </location>
</feature>
<evidence type="ECO:0000313" key="3">
    <source>
        <dbReference type="Proteomes" id="UP000054270"/>
    </source>
</evidence>
<protein>
    <submittedName>
        <fullName evidence="2">Uncharacterized protein</fullName>
    </submittedName>
</protein>
<evidence type="ECO:0000256" key="1">
    <source>
        <dbReference type="SAM" id="MobiDB-lite"/>
    </source>
</evidence>
<reference evidence="3" key="1">
    <citation type="submission" date="2014-04" db="EMBL/GenBank/DDBJ databases">
        <title>Evolutionary Origins and Diversification of the Mycorrhizal Mutualists.</title>
        <authorList>
            <consortium name="DOE Joint Genome Institute"/>
            <consortium name="Mycorrhizal Genomics Consortium"/>
            <person name="Kohler A."/>
            <person name="Kuo A."/>
            <person name="Nagy L.G."/>
            <person name="Floudas D."/>
            <person name="Copeland A."/>
            <person name="Barry K.W."/>
            <person name="Cichocki N."/>
            <person name="Veneault-Fourrey C."/>
            <person name="LaButti K."/>
            <person name="Lindquist E.A."/>
            <person name="Lipzen A."/>
            <person name="Lundell T."/>
            <person name="Morin E."/>
            <person name="Murat C."/>
            <person name="Riley R."/>
            <person name="Ohm R."/>
            <person name="Sun H."/>
            <person name="Tunlid A."/>
            <person name="Henrissat B."/>
            <person name="Grigoriev I.V."/>
            <person name="Hibbett D.S."/>
            <person name="Martin F."/>
        </authorList>
    </citation>
    <scope>NUCLEOTIDE SEQUENCE [LARGE SCALE GENOMIC DNA]</scope>
    <source>
        <strain evidence="3">FD-334 SS-4</strain>
    </source>
</reference>
<dbReference type="AlphaFoldDB" id="A0A0D2NU95"/>
<organism evidence="2 3">
    <name type="scientific">Hypholoma sublateritium (strain FD-334 SS-4)</name>
    <dbReference type="NCBI Taxonomy" id="945553"/>
    <lineage>
        <taxon>Eukaryota</taxon>
        <taxon>Fungi</taxon>
        <taxon>Dikarya</taxon>
        <taxon>Basidiomycota</taxon>
        <taxon>Agaricomycotina</taxon>
        <taxon>Agaricomycetes</taxon>
        <taxon>Agaricomycetidae</taxon>
        <taxon>Agaricales</taxon>
        <taxon>Agaricineae</taxon>
        <taxon>Strophariaceae</taxon>
        <taxon>Hypholoma</taxon>
    </lineage>
</organism>
<dbReference type="OrthoDB" id="3059378at2759"/>
<dbReference type="EMBL" id="KN817550">
    <property type="protein sequence ID" value="KJA22444.1"/>
    <property type="molecule type" value="Genomic_DNA"/>
</dbReference>
<proteinExistence type="predicted"/>
<feature type="compositionally biased region" description="Polar residues" evidence="1">
    <location>
        <begin position="41"/>
        <end position="52"/>
    </location>
</feature>
<gene>
    <name evidence="2" type="ORF">HYPSUDRAFT_41078</name>
</gene>